<dbReference type="InterPro" id="IPR011527">
    <property type="entry name" value="ABC1_TM_dom"/>
</dbReference>
<dbReference type="Proteomes" id="UP000619079">
    <property type="component" value="Unassembled WGS sequence"/>
</dbReference>
<evidence type="ECO:0000256" key="5">
    <source>
        <dbReference type="SAM" id="Phobius"/>
    </source>
</evidence>
<evidence type="ECO:0000259" key="6">
    <source>
        <dbReference type="PROSITE" id="PS50042"/>
    </source>
</evidence>
<evidence type="ECO:0000256" key="1">
    <source>
        <dbReference type="ARBA" id="ARBA00004651"/>
    </source>
</evidence>
<proteinExistence type="predicted"/>
<dbReference type="Pfam" id="PF00664">
    <property type="entry name" value="ABC_membrane"/>
    <property type="match status" value="1"/>
</dbReference>
<dbReference type="PANTHER" id="PTHR43394:SF1">
    <property type="entry name" value="ATP-BINDING CASSETTE SUB-FAMILY B MEMBER 10, MITOCHONDRIAL"/>
    <property type="match status" value="1"/>
</dbReference>
<sequence>MGRTVAVPGAAPARRVWNSVIERSIFGFIWKYSKRDQLILLVVTSALFPLLYLTLELPKRIINDAIGSQTATIDVLGMQIGQVTFLGLLCGAFLVSVLLHGLLKMRINTMKGVLSERMLRRLRYQLIARILRFPQPYFERVSQGELVSMVTAESEPMGGLMGDAISQPVLQAGQMLTILTFLFLQSVWFGLAAVALIPLQAWLIPMLQRQINLLNKTRIHEVRVLASTIGESAAGAATLRSHGGWRYRLAQITDQLGRLYEIRFEIYQKKFFMKFLNNFISQLTPFFFFSVGGYLVLQGSVSLGALVAALAAYKDLSSPWKELLTFYNQTQDMSTRWEVLLERFAPSGMIDADLIEGAPDEIPHLTGDIVLDTVSVRDGDGNDVLEEVSVTIPAGAVVAISAPSAEDRRAFAELLVREVIPASGRVTIGEHDLSKLHQAVIAARIGYATSQPVLFQGTFGDNVMMPVRARPGSAASESAALREAVRAGNSADPLEGDWITPSIAGLDDPDALRDWWLRLVDGMGSGTTLFRKGLEQRFVNNMPDELMQRIVSLRPVVQQALRDAGLRQHVFFIRSDMYNPGLPLAENLTLATPRRPITREILAEQTGFIAQLRALKLDRDIAGLSRDVILLLRQTFGVDGTDHPLFDKLGLDPGTYEAALALLGRLDKGGLSGLSDNEIATLLMVPSLITAEKIGPAFPEDMKARVLELRKSHAGDLQRGLGELFVPLDAETYAPGLSVQDNALFGKLSDTAGVAAEEVRALVAQVLLDHGLRGQIVDLIYDLPISLGGSNLPRQFAEPLALSRATIKRPDILIMDKALASYDLETRISVHKRLRSLLPDTTLIYLDESFARESVFDAYFDLEQGRIVTEDTGVAGAGDSAAGADLARKLRALERADLFSGLSRKQLRLLAFGARWYEVSAGQMVFQKGDAPTDGAYVLLEGRADLILPGSDGDPDELITTVGPGALVGELGLIRNEPRALTMVATSDLRALRLGKEQFLDVVEHDAATAFRLLQVVAGYVKN</sequence>
<feature type="domain" description="ABC transporter" evidence="7">
    <location>
        <begin position="369"/>
        <end position="889"/>
    </location>
</feature>
<keyword evidence="4 5" id="KW-0472">Membrane</keyword>
<keyword evidence="3 5" id="KW-1133">Transmembrane helix</keyword>
<accession>A0A8J7ITN6</accession>
<dbReference type="InterPro" id="IPR036640">
    <property type="entry name" value="ABC1_TM_sf"/>
</dbReference>
<dbReference type="RefSeq" id="WP_199025474.1">
    <property type="nucleotide sequence ID" value="NZ_JAELVR010000009.1"/>
</dbReference>
<dbReference type="InterPro" id="IPR000595">
    <property type="entry name" value="cNMP-bd_dom"/>
</dbReference>
<evidence type="ECO:0000313" key="10">
    <source>
        <dbReference type="Proteomes" id="UP000619079"/>
    </source>
</evidence>
<dbReference type="InterPro" id="IPR014710">
    <property type="entry name" value="RmlC-like_jellyroll"/>
</dbReference>
<feature type="domain" description="Cyclic nucleotide-binding" evidence="6">
    <location>
        <begin position="898"/>
        <end position="1003"/>
    </location>
</feature>
<dbReference type="PROSITE" id="PS50929">
    <property type="entry name" value="ABC_TM1F"/>
    <property type="match status" value="1"/>
</dbReference>
<evidence type="ECO:0000256" key="3">
    <source>
        <dbReference type="ARBA" id="ARBA00022989"/>
    </source>
</evidence>
<dbReference type="SUPFAM" id="SSF51206">
    <property type="entry name" value="cAMP-binding domain-like"/>
    <property type="match status" value="1"/>
</dbReference>
<dbReference type="InterPro" id="IPR018490">
    <property type="entry name" value="cNMP-bd_dom_sf"/>
</dbReference>
<gene>
    <name evidence="9" type="ORF">JF290_13785</name>
</gene>
<dbReference type="PROSITE" id="PS50042">
    <property type="entry name" value="CNMP_BINDING_3"/>
    <property type="match status" value="1"/>
</dbReference>
<feature type="transmembrane region" description="Helical" evidence="5">
    <location>
        <begin position="176"/>
        <end position="197"/>
    </location>
</feature>
<dbReference type="AlphaFoldDB" id="A0A8J7ITN6"/>
<dbReference type="Gene3D" id="2.60.120.10">
    <property type="entry name" value="Jelly Rolls"/>
    <property type="match status" value="1"/>
</dbReference>
<keyword evidence="10" id="KW-1185">Reference proteome</keyword>
<protein>
    <submittedName>
        <fullName evidence="9">Cyclic nucleotide-binding domain-containing protein</fullName>
    </submittedName>
</protein>
<dbReference type="CDD" id="cd00038">
    <property type="entry name" value="CAP_ED"/>
    <property type="match status" value="1"/>
</dbReference>
<dbReference type="Gene3D" id="1.20.1560.10">
    <property type="entry name" value="ABC transporter type 1, transmembrane domain"/>
    <property type="match status" value="1"/>
</dbReference>
<feature type="transmembrane region" description="Helical" evidence="5">
    <location>
        <begin position="83"/>
        <end position="103"/>
    </location>
</feature>
<dbReference type="GO" id="GO:0005886">
    <property type="term" value="C:plasma membrane"/>
    <property type="evidence" value="ECO:0007669"/>
    <property type="project" value="UniProtKB-SubCell"/>
</dbReference>
<evidence type="ECO:0000259" key="8">
    <source>
        <dbReference type="PROSITE" id="PS50929"/>
    </source>
</evidence>
<reference evidence="9" key="1">
    <citation type="submission" date="2020-12" db="EMBL/GenBank/DDBJ databases">
        <title>Sedimentitalea sp. nov., isolated from sand in Incheon.</title>
        <authorList>
            <person name="Kim W."/>
        </authorList>
    </citation>
    <scope>NUCLEOTIDE SEQUENCE</scope>
    <source>
        <strain evidence="9">CAU 1593</strain>
    </source>
</reference>
<dbReference type="InterPro" id="IPR027417">
    <property type="entry name" value="P-loop_NTPase"/>
</dbReference>
<comment type="caution">
    <text evidence="9">The sequence shown here is derived from an EMBL/GenBank/DDBJ whole genome shotgun (WGS) entry which is preliminary data.</text>
</comment>
<evidence type="ECO:0000256" key="2">
    <source>
        <dbReference type="ARBA" id="ARBA00022692"/>
    </source>
</evidence>
<dbReference type="SUPFAM" id="SSF90123">
    <property type="entry name" value="ABC transporter transmembrane region"/>
    <property type="match status" value="1"/>
</dbReference>
<dbReference type="GO" id="GO:0016887">
    <property type="term" value="F:ATP hydrolysis activity"/>
    <property type="evidence" value="ECO:0007669"/>
    <property type="project" value="InterPro"/>
</dbReference>
<dbReference type="InterPro" id="IPR039421">
    <property type="entry name" value="Type_1_exporter"/>
</dbReference>
<comment type="subcellular location">
    <subcellularLocation>
        <location evidence="1">Cell membrane</location>
        <topology evidence="1">Multi-pass membrane protein</topology>
    </subcellularLocation>
</comment>
<dbReference type="GO" id="GO:0005524">
    <property type="term" value="F:ATP binding"/>
    <property type="evidence" value="ECO:0007669"/>
    <property type="project" value="InterPro"/>
</dbReference>
<feature type="domain" description="ABC transmembrane type-1" evidence="8">
    <location>
        <begin position="59"/>
        <end position="332"/>
    </location>
</feature>
<dbReference type="Gene3D" id="3.40.50.300">
    <property type="entry name" value="P-loop containing nucleotide triphosphate hydrolases"/>
    <property type="match status" value="2"/>
</dbReference>
<dbReference type="SUPFAM" id="SSF52540">
    <property type="entry name" value="P-loop containing nucleoside triphosphate hydrolases"/>
    <property type="match status" value="1"/>
</dbReference>
<name>A0A8J7ITN6_9RHOB</name>
<keyword evidence="2 5" id="KW-0812">Transmembrane</keyword>
<dbReference type="GO" id="GO:0015421">
    <property type="term" value="F:ABC-type oligopeptide transporter activity"/>
    <property type="evidence" value="ECO:0007669"/>
    <property type="project" value="TreeGrafter"/>
</dbReference>
<evidence type="ECO:0000313" key="9">
    <source>
        <dbReference type="EMBL" id="MBJ6372601.1"/>
    </source>
</evidence>
<organism evidence="9 10">
    <name type="scientific">Sedimentitalea arenosa</name>
    <dbReference type="NCBI Taxonomy" id="2798803"/>
    <lineage>
        <taxon>Bacteria</taxon>
        <taxon>Pseudomonadati</taxon>
        <taxon>Pseudomonadota</taxon>
        <taxon>Alphaproteobacteria</taxon>
        <taxon>Rhodobacterales</taxon>
        <taxon>Paracoccaceae</taxon>
        <taxon>Sedimentitalea</taxon>
    </lineage>
</organism>
<dbReference type="SMART" id="SM00100">
    <property type="entry name" value="cNMP"/>
    <property type="match status" value="1"/>
</dbReference>
<dbReference type="CDD" id="cd07346">
    <property type="entry name" value="ABC_6TM_exporters"/>
    <property type="match status" value="1"/>
</dbReference>
<evidence type="ECO:0000259" key="7">
    <source>
        <dbReference type="PROSITE" id="PS50893"/>
    </source>
</evidence>
<dbReference type="InterPro" id="IPR003439">
    <property type="entry name" value="ABC_transporter-like_ATP-bd"/>
</dbReference>
<evidence type="ECO:0000256" key="4">
    <source>
        <dbReference type="ARBA" id="ARBA00023136"/>
    </source>
</evidence>
<dbReference type="PROSITE" id="PS50893">
    <property type="entry name" value="ABC_TRANSPORTER_2"/>
    <property type="match status" value="1"/>
</dbReference>
<dbReference type="EMBL" id="JAELVR010000009">
    <property type="protein sequence ID" value="MBJ6372601.1"/>
    <property type="molecule type" value="Genomic_DNA"/>
</dbReference>
<dbReference type="PANTHER" id="PTHR43394">
    <property type="entry name" value="ATP-DEPENDENT PERMEASE MDL1, MITOCHONDRIAL"/>
    <property type="match status" value="1"/>
</dbReference>
<feature type="transmembrane region" description="Helical" evidence="5">
    <location>
        <begin position="38"/>
        <end position="55"/>
    </location>
</feature>
<dbReference type="Pfam" id="PF00027">
    <property type="entry name" value="cNMP_binding"/>
    <property type="match status" value="1"/>
</dbReference>